<organism evidence="3 4">
    <name type="scientific">Lysinibacillus xylanilyticus</name>
    <dbReference type="NCBI Taxonomy" id="582475"/>
    <lineage>
        <taxon>Bacteria</taxon>
        <taxon>Bacillati</taxon>
        <taxon>Bacillota</taxon>
        <taxon>Bacilli</taxon>
        <taxon>Bacillales</taxon>
        <taxon>Bacillaceae</taxon>
        <taxon>Lysinibacillus</taxon>
    </lineage>
</organism>
<gene>
    <name evidence="3" type="ORF">ACZ11_19720</name>
</gene>
<dbReference type="EC" id="1.1.1.30" evidence="3"/>
<name>A0A0K9F585_9BACI</name>
<dbReference type="Proteomes" id="UP000037326">
    <property type="component" value="Unassembled WGS sequence"/>
</dbReference>
<proteinExistence type="inferred from homology"/>
<dbReference type="PANTHER" id="PTHR42879:SF2">
    <property type="entry name" value="3-OXOACYL-[ACYL-CARRIER-PROTEIN] REDUCTASE FABG"/>
    <property type="match status" value="1"/>
</dbReference>
<dbReference type="EMBL" id="LFXJ01000010">
    <property type="protein sequence ID" value="KMY29333.1"/>
    <property type="molecule type" value="Genomic_DNA"/>
</dbReference>
<evidence type="ECO:0000256" key="2">
    <source>
        <dbReference type="ARBA" id="ARBA00023002"/>
    </source>
</evidence>
<dbReference type="AlphaFoldDB" id="A0A0K9F585"/>
<dbReference type="GO" id="GO:0008206">
    <property type="term" value="P:bile acid metabolic process"/>
    <property type="evidence" value="ECO:0007669"/>
    <property type="project" value="UniProtKB-ARBA"/>
</dbReference>
<comment type="similarity">
    <text evidence="1">Belongs to the short-chain dehydrogenases/reductases (SDR) family.</text>
</comment>
<comment type="caution">
    <text evidence="3">The sequence shown here is derived from an EMBL/GenBank/DDBJ whole genome shotgun (WGS) entry which is preliminary data.</text>
</comment>
<dbReference type="Pfam" id="PF13561">
    <property type="entry name" value="adh_short_C2"/>
    <property type="match status" value="1"/>
</dbReference>
<dbReference type="OrthoDB" id="9803333at2"/>
<keyword evidence="2 3" id="KW-0560">Oxidoreductase</keyword>
<dbReference type="PRINTS" id="PR00080">
    <property type="entry name" value="SDRFAMILY"/>
</dbReference>
<dbReference type="Gene3D" id="3.40.50.720">
    <property type="entry name" value="NAD(P)-binding Rossmann-like Domain"/>
    <property type="match status" value="1"/>
</dbReference>
<reference evidence="4" key="1">
    <citation type="submission" date="2015-07" db="EMBL/GenBank/DDBJ databases">
        <authorList>
            <consortium name="Consortium for Microbial Forensics and Genomics (microFORGE)"/>
            <person name="Knight B.M."/>
            <person name="Roberts D.P."/>
            <person name="Lin D."/>
            <person name="Hari K."/>
            <person name="Fletcher J."/>
            <person name="Melcher U."/>
            <person name="Blagden T."/>
            <person name="Winegar R.A."/>
        </authorList>
    </citation>
    <scope>NUCLEOTIDE SEQUENCE [LARGE SCALE GENOMIC DNA]</scope>
    <source>
        <strain evidence="4">DSM 23493</strain>
    </source>
</reference>
<dbReference type="SUPFAM" id="SSF51735">
    <property type="entry name" value="NAD(P)-binding Rossmann-fold domains"/>
    <property type="match status" value="1"/>
</dbReference>
<dbReference type="NCBIfam" id="TIGR01963">
    <property type="entry name" value="PHB_DH"/>
    <property type="match status" value="1"/>
</dbReference>
<dbReference type="InterPro" id="IPR036291">
    <property type="entry name" value="NAD(P)-bd_dom_sf"/>
</dbReference>
<dbReference type="PROSITE" id="PS00061">
    <property type="entry name" value="ADH_SHORT"/>
    <property type="match status" value="1"/>
</dbReference>
<accession>A0A0K9F585</accession>
<dbReference type="PRINTS" id="PR00081">
    <property type="entry name" value="GDHRDH"/>
</dbReference>
<dbReference type="GeneID" id="96600439"/>
<evidence type="ECO:0000256" key="1">
    <source>
        <dbReference type="ARBA" id="ARBA00006484"/>
    </source>
</evidence>
<protein>
    <submittedName>
        <fullName evidence="3">3-hydroxybutyrate dehydrogenase</fullName>
        <ecNumber evidence="3">1.1.1.30</ecNumber>
    </submittedName>
</protein>
<dbReference type="InterPro" id="IPR002347">
    <property type="entry name" value="SDR_fam"/>
</dbReference>
<dbReference type="FunFam" id="3.40.50.720:FF:000084">
    <property type="entry name" value="Short-chain dehydrogenase reductase"/>
    <property type="match status" value="1"/>
</dbReference>
<sequence>MKEKTVFITGAARGIGLSMALAFAEQGANVVITDINEQLLAEAIKHNPQLTAYTCDVANEQAICDAIDFTVEKFKTIDILINNAGFQHVSLIEDFATEIFESMQKVMLVAPFIAIKYVLPHMKKNKFGRIINMASINGVIGFAGKAGYNAAKHGLVGLTKVAALEVAIEGITVNAICPGYVDTELVRNQFTDLAKTRGIQVEEVLEQVLYPLVPQKRLLDVSEITGLALYLASDMAKGITGQAIILDGGYTAQ</sequence>
<evidence type="ECO:0000313" key="3">
    <source>
        <dbReference type="EMBL" id="KMY29333.1"/>
    </source>
</evidence>
<dbReference type="InterPro" id="IPR020904">
    <property type="entry name" value="Sc_DH/Rdtase_CS"/>
</dbReference>
<dbReference type="GO" id="GO:0003858">
    <property type="term" value="F:3-hydroxybutyrate dehydrogenase activity"/>
    <property type="evidence" value="ECO:0007669"/>
    <property type="project" value="UniProtKB-EC"/>
</dbReference>
<dbReference type="PATRIC" id="fig|582475.4.peg.3021"/>
<dbReference type="PANTHER" id="PTHR42879">
    <property type="entry name" value="3-OXOACYL-(ACYL-CARRIER-PROTEIN) REDUCTASE"/>
    <property type="match status" value="1"/>
</dbReference>
<dbReference type="InterPro" id="IPR011294">
    <property type="entry name" value="3-OHbutyrate_DH"/>
</dbReference>
<dbReference type="InterPro" id="IPR050259">
    <property type="entry name" value="SDR"/>
</dbReference>
<dbReference type="RefSeq" id="WP_049668239.1">
    <property type="nucleotide sequence ID" value="NZ_JBIVRT010000001.1"/>
</dbReference>
<evidence type="ECO:0000313" key="4">
    <source>
        <dbReference type="Proteomes" id="UP000037326"/>
    </source>
</evidence>
<dbReference type="NCBIfam" id="NF009093">
    <property type="entry name" value="PRK12429.1"/>
    <property type="match status" value="1"/>
</dbReference>